<feature type="region of interest" description="Disordered" evidence="1">
    <location>
        <begin position="13"/>
        <end position="38"/>
    </location>
</feature>
<dbReference type="EMBL" id="JAHRIQ010097548">
    <property type="protein sequence ID" value="MEQ2253370.1"/>
    <property type="molecule type" value="Genomic_DNA"/>
</dbReference>
<evidence type="ECO:0000313" key="2">
    <source>
        <dbReference type="EMBL" id="MEQ2253370.1"/>
    </source>
</evidence>
<keyword evidence="3" id="KW-1185">Reference proteome</keyword>
<proteinExistence type="predicted"/>
<evidence type="ECO:0000256" key="1">
    <source>
        <dbReference type="SAM" id="MobiDB-lite"/>
    </source>
</evidence>
<organism evidence="2 3">
    <name type="scientific">Ilyodon furcidens</name>
    <name type="common">goldbreast splitfin</name>
    <dbReference type="NCBI Taxonomy" id="33524"/>
    <lineage>
        <taxon>Eukaryota</taxon>
        <taxon>Metazoa</taxon>
        <taxon>Chordata</taxon>
        <taxon>Craniata</taxon>
        <taxon>Vertebrata</taxon>
        <taxon>Euteleostomi</taxon>
        <taxon>Actinopterygii</taxon>
        <taxon>Neopterygii</taxon>
        <taxon>Teleostei</taxon>
        <taxon>Neoteleostei</taxon>
        <taxon>Acanthomorphata</taxon>
        <taxon>Ovalentaria</taxon>
        <taxon>Atherinomorphae</taxon>
        <taxon>Cyprinodontiformes</taxon>
        <taxon>Goodeidae</taxon>
        <taxon>Ilyodon</taxon>
    </lineage>
</organism>
<evidence type="ECO:0000313" key="3">
    <source>
        <dbReference type="Proteomes" id="UP001482620"/>
    </source>
</evidence>
<comment type="caution">
    <text evidence="2">The sequence shown here is derived from an EMBL/GenBank/DDBJ whole genome shotgun (WGS) entry which is preliminary data.</text>
</comment>
<protein>
    <submittedName>
        <fullName evidence="2">Uncharacterized protein</fullName>
    </submittedName>
</protein>
<name>A0ABV0V9J0_9TELE</name>
<feature type="compositionally biased region" description="Basic and acidic residues" evidence="1">
    <location>
        <begin position="69"/>
        <end position="78"/>
    </location>
</feature>
<dbReference type="Proteomes" id="UP001482620">
    <property type="component" value="Unassembled WGS sequence"/>
</dbReference>
<reference evidence="2 3" key="1">
    <citation type="submission" date="2021-06" db="EMBL/GenBank/DDBJ databases">
        <authorList>
            <person name="Palmer J.M."/>
        </authorList>
    </citation>
    <scope>NUCLEOTIDE SEQUENCE [LARGE SCALE GENOMIC DNA]</scope>
    <source>
        <strain evidence="3">if_2019</strain>
        <tissue evidence="2">Muscle</tissue>
    </source>
</reference>
<feature type="region of interest" description="Disordered" evidence="1">
    <location>
        <begin position="59"/>
        <end position="86"/>
    </location>
</feature>
<accession>A0ABV0V9J0</accession>
<sequence length="101" mass="11280">MRTKLLLRLYRDRMAPTKGPRFHTPGAPPTGHHEGHCRMLSPGPLNTCGPVGQTPMNPRVPCRGYRAGPEFHGRDENHTAPPEAEVRLSSPIPWHWPYQGG</sequence>
<gene>
    <name evidence="2" type="ORF">ILYODFUR_031399</name>
</gene>